<dbReference type="GO" id="GO:0006351">
    <property type="term" value="P:DNA-templated transcription"/>
    <property type="evidence" value="ECO:0007669"/>
    <property type="project" value="TreeGrafter"/>
</dbReference>
<evidence type="ECO:0000256" key="2">
    <source>
        <dbReference type="ARBA" id="ARBA00023015"/>
    </source>
</evidence>
<name>A0A3P4AW34_9BURK</name>
<dbReference type="PANTHER" id="PTHR30537">
    <property type="entry name" value="HTH-TYPE TRANSCRIPTIONAL REGULATOR"/>
    <property type="match status" value="1"/>
</dbReference>
<dbReference type="Gene3D" id="1.10.10.10">
    <property type="entry name" value="Winged helix-like DNA-binding domain superfamily/Winged helix DNA-binding domain"/>
    <property type="match status" value="1"/>
</dbReference>
<dbReference type="Pfam" id="PF00126">
    <property type="entry name" value="HTH_1"/>
    <property type="match status" value="1"/>
</dbReference>
<dbReference type="GO" id="GO:0003700">
    <property type="term" value="F:DNA-binding transcription factor activity"/>
    <property type="evidence" value="ECO:0007669"/>
    <property type="project" value="InterPro"/>
</dbReference>
<accession>A0A3P4AW34</accession>
<dbReference type="CDD" id="cd08422">
    <property type="entry name" value="PBP2_CrgA_like"/>
    <property type="match status" value="1"/>
</dbReference>
<dbReference type="OrthoDB" id="9026421at2"/>
<protein>
    <submittedName>
        <fullName evidence="7">HTH-type transcriptional regulator DmlR</fullName>
    </submittedName>
</protein>
<dbReference type="SUPFAM" id="SSF53850">
    <property type="entry name" value="Periplasmic binding protein-like II"/>
    <property type="match status" value="1"/>
</dbReference>
<dbReference type="PANTHER" id="PTHR30537:SF35">
    <property type="entry name" value="TRANSCRIPTIONAL REGULATORY PROTEIN"/>
    <property type="match status" value="1"/>
</dbReference>
<evidence type="ECO:0000256" key="3">
    <source>
        <dbReference type="ARBA" id="ARBA00023125"/>
    </source>
</evidence>
<dbReference type="InterPro" id="IPR036388">
    <property type="entry name" value="WH-like_DNA-bd_sf"/>
</dbReference>
<evidence type="ECO:0000313" key="8">
    <source>
        <dbReference type="Proteomes" id="UP000277294"/>
    </source>
</evidence>
<dbReference type="InterPro" id="IPR005119">
    <property type="entry name" value="LysR_subst-bd"/>
</dbReference>
<keyword evidence="2" id="KW-0805">Transcription regulation</keyword>
<keyword evidence="3" id="KW-0238">DNA-binding</keyword>
<dbReference type="AlphaFoldDB" id="A0A3P4AW34"/>
<proteinExistence type="inferred from homology"/>
<organism evidence="7 8">
    <name type="scientific">Pigmentiphaga humi</name>
    <dbReference type="NCBI Taxonomy" id="2478468"/>
    <lineage>
        <taxon>Bacteria</taxon>
        <taxon>Pseudomonadati</taxon>
        <taxon>Pseudomonadota</taxon>
        <taxon>Betaproteobacteria</taxon>
        <taxon>Burkholderiales</taxon>
        <taxon>Alcaligenaceae</taxon>
        <taxon>Pigmentiphaga</taxon>
    </lineage>
</organism>
<dbReference type="InterPro" id="IPR058163">
    <property type="entry name" value="LysR-type_TF_proteobact-type"/>
</dbReference>
<dbReference type="Gene3D" id="3.40.190.290">
    <property type="match status" value="1"/>
</dbReference>
<dbReference type="SUPFAM" id="SSF46785">
    <property type="entry name" value="Winged helix' DNA-binding domain"/>
    <property type="match status" value="1"/>
</dbReference>
<keyword evidence="4" id="KW-0804">Transcription</keyword>
<evidence type="ECO:0000256" key="5">
    <source>
        <dbReference type="SAM" id="MobiDB-lite"/>
    </source>
</evidence>
<dbReference type="EMBL" id="UWPJ01000005">
    <property type="protein sequence ID" value="VCU68254.1"/>
    <property type="molecule type" value="Genomic_DNA"/>
</dbReference>
<reference evidence="7 8" key="1">
    <citation type="submission" date="2018-10" db="EMBL/GenBank/DDBJ databases">
        <authorList>
            <person name="Criscuolo A."/>
        </authorList>
    </citation>
    <scope>NUCLEOTIDE SEQUENCE [LARGE SCALE GENOMIC DNA]</scope>
    <source>
        <strain evidence="7">DnA1</strain>
    </source>
</reference>
<dbReference type="GO" id="GO:0043565">
    <property type="term" value="F:sequence-specific DNA binding"/>
    <property type="evidence" value="ECO:0007669"/>
    <property type="project" value="TreeGrafter"/>
</dbReference>
<evidence type="ECO:0000259" key="6">
    <source>
        <dbReference type="PROSITE" id="PS50931"/>
    </source>
</evidence>
<gene>
    <name evidence="7" type="primary">dmlR_3</name>
    <name evidence="7" type="ORF">PIGHUM_00304</name>
</gene>
<comment type="similarity">
    <text evidence="1">Belongs to the LysR transcriptional regulatory family.</text>
</comment>
<feature type="region of interest" description="Disordered" evidence="5">
    <location>
        <begin position="299"/>
        <end position="320"/>
    </location>
</feature>
<keyword evidence="8" id="KW-1185">Reference proteome</keyword>
<dbReference type="FunFam" id="1.10.10.10:FF:000001">
    <property type="entry name" value="LysR family transcriptional regulator"/>
    <property type="match status" value="1"/>
</dbReference>
<dbReference type="Pfam" id="PF03466">
    <property type="entry name" value="LysR_substrate"/>
    <property type="match status" value="1"/>
</dbReference>
<dbReference type="PROSITE" id="PS50931">
    <property type="entry name" value="HTH_LYSR"/>
    <property type="match status" value="1"/>
</dbReference>
<evidence type="ECO:0000256" key="1">
    <source>
        <dbReference type="ARBA" id="ARBA00009437"/>
    </source>
</evidence>
<evidence type="ECO:0000256" key="4">
    <source>
        <dbReference type="ARBA" id="ARBA00023163"/>
    </source>
</evidence>
<sequence length="320" mass="35390">MDQLSCLRMFLEVARRNSFAGAATHFGVSRATCTKQVAWLERSLGVKLLNRTTKQLGLTPAGLQVLENGTELLQRFDDLRESVHDLSRDVAGVVRVGVPPAFGTQRLLPVIGEFHERYPDVQIALSLLTVRKQETFVEQGLDVGIIIVPVLKDASFIAIPLAEAPQALIASPAYLEKEAPIRHPRDLQRCKCLVNWNKAPTANWNFTGPDGPVSVRVQGPLRSDFGDALKEAALAGMGISMHPYYMIAEEIERGDLRVVLPDYEPSGLDVYAIYSSRKNLPLRVQVFLDFLKEWAKRPKSWSKGMGSGVTPQERAMADAG</sequence>
<evidence type="ECO:0000313" key="7">
    <source>
        <dbReference type="EMBL" id="VCU68254.1"/>
    </source>
</evidence>
<dbReference type="RefSeq" id="WP_124077481.1">
    <property type="nucleotide sequence ID" value="NZ_UWPJ01000005.1"/>
</dbReference>
<dbReference type="InterPro" id="IPR036390">
    <property type="entry name" value="WH_DNA-bd_sf"/>
</dbReference>
<dbReference type="InterPro" id="IPR000847">
    <property type="entry name" value="LysR_HTH_N"/>
</dbReference>
<feature type="domain" description="HTH lysR-type" evidence="6">
    <location>
        <begin position="1"/>
        <end position="59"/>
    </location>
</feature>
<dbReference type="Proteomes" id="UP000277294">
    <property type="component" value="Unassembled WGS sequence"/>
</dbReference>